<sequence length="102" mass="12117">MNKIILILISLIFCVGCIFPISIKKSPEITLNIPKIDIEEPPKLYPIKWHGLMIDNNKFYCITPNYVDVLILNLEMLREYNQRCYEYLKLIKELQDENKDNN</sequence>
<gene>
    <name evidence="1" type="ORF">ENG63_02335</name>
</gene>
<accession>A0A7C0Y233</accession>
<name>A0A7C0Y233_DESA2</name>
<reference evidence="1" key="1">
    <citation type="journal article" date="2020" name="mSystems">
        <title>Genome- and Community-Level Interaction Insights into Carbon Utilization and Element Cycling Functions of Hydrothermarchaeota in Hydrothermal Sediment.</title>
        <authorList>
            <person name="Zhou Z."/>
            <person name="Liu Y."/>
            <person name="Xu W."/>
            <person name="Pan J."/>
            <person name="Luo Z.H."/>
            <person name="Li M."/>
        </authorList>
    </citation>
    <scope>NUCLEOTIDE SEQUENCE [LARGE SCALE GENOMIC DNA]</scope>
    <source>
        <strain evidence="1">HyVt-233</strain>
    </source>
</reference>
<protein>
    <submittedName>
        <fullName evidence="1">Uncharacterized protein</fullName>
    </submittedName>
</protein>
<dbReference type="Proteomes" id="UP000886289">
    <property type="component" value="Unassembled WGS sequence"/>
</dbReference>
<evidence type="ECO:0000313" key="1">
    <source>
        <dbReference type="EMBL" id="HDD43686.1"/>
    </source>
</evidence>
<comment type="caution">
    <text evidence="1">The sequence shown here is derived from an EMBL/GenBank/DDBJ whole genome shotgun (WGS) entry which is preliminary data.</text>
</comment>
<dbReference type="AlphaFoldDB" id="A0A7C0Y233"/>
<dbReference type="EMBL" id="DRBS01000087">
    <property type="protein sequence ID" value="HDD43686.1"/>
    <property type="molecule type" value="Genomic_DNA"/>
</dbReference>
<proteinExistence type="predicted"/>
<organism evidence="1">
    <name type="scientific">Desulfofervidus auxilii</name>
    <dbReference type="NCBI Taxonomy" id="1621989"/>
    <lineage>
        <taxon>Bacteria</taxon>
        <taxon>Pseudomonadati</taxon>
        <taxon>Thermodesulfobacteriota</taxon>
        <taxon>Candidatus Desulfofervidia</taxon>
        <taxon>Candidatus Desulfofervidales</taxon>
        <taxon>Candidatus Desulfofervidaceae</taxon>
        <taxon>Candidatus Desulfofervidus</taxon>
    </lineage>
</organism>